<dbReference type="SUPFAM" id="SSF52540">
    <property type="entry name" value="P-loop containing nucleoside triphosphate hydrolases"/>
    <property type="match status" value="1"/>
</dbReference>
<dbReference type="Proteomes" id="UP001500185">
    <property type="component" value="Unassembled WGS sequence"/>
</dbReference>
<evidence type="ECO:0000256" key="2">
    <source>
        <dbReference type="ARBA" id="ARBA00007599"/>
    </source>
</evidence>
<evidence type="ECO:0000313" key="12">
    <source>
        <dbReference type="Proteomes" id="UP001500185"/>
    </source>
</evidence>
<evidence type="ECO:0000256" key="6">
    <source>
        <dbReference type="ARBA" id="ARBA00022723"/>
    </source>
</evidence>
<dbReference type="PANTHER" id="PTHR33540:SF2">
    <property type="entry name" value="TRNA THREONYLCARBAMOYLADENOSINE BIOSYNTHESIS PROTEIN TSAE"/>
    <property type="match status" value="1"/>
</dbReference>
<reference evidence="12" key="1">
    <citation type="journal article" date="2019" name="Int. J. Syst. Evol. Microbiol.">
        <title>The Global Catalogue of Microorganisms (GCM) 10K type strain sequencing project: providing services to taxonomists for standard genome sequencing and annotation.</title>
        <authorList>
            <consortium name="The Broad Institute Genomics Platform"/>
            <consortium name="The Broad Institute Genome Sequencing Center for Infectious Disease"/>
            <person name="Wu L."/>
            <person name="Ma J."/>
        </authorList>
    </citation>
    <scope>NUCLEOTIDE SEQUENCE [LARGE SCALE GENOMIC DNA]</scope>
    <source>
        <strain evidence="12">JCM 16231</strain>
    </source>
</reference>
<comment type="caution">
    <text evidence="11">The sequence shown here is derived from an EMBL/GenBank/DDBJ whole genome shotgun (WGS) entry which is preliminary data.</text>
</comment>
<gene>
    <name evidence="11" type="primary">tsaE</name>
    <name evidence="11" type="ORF">GCM10009433_17220</name>
</gene>
<evidence type="ECO:0000256" key="10">
    <source>
        <dbReference type="ARBA" id="ARBA00032441"/>
    </source>
</evidence>
<evidence type="ECO:0000256" key="7">
    <source>
        <dbReference type="ARBA" id="ARBA00022741"/>
    </source>
</evidence>
<evidence type="ECO:0000313" key="11">
    <source>
        <dbReference type="EMBL" id="GAA0759228.1"/>
    </source>
</evidence>
<comment type="subcellular location">
    <subcellularLocation>
        <location evidence="1">Cytoplasm</location>
    </subcellularLocation>
</comment>
<evidence type="ECO:0000256" key="5">
    <source>
        <dbReference type="ARBA" id="ARBA00022694"/>
    </source>
</evidence>
<sequence>MNFSYKIEDLNRVATQILKEANSKYILFSGEMGTGKTTLIKELVKLLGSENKVSSPTFSLVNEYEGENDGIYHFDFYRIDDEIEAYDMGFEDYLDNQHYVFIEWPEKIPNLWPEHYTYIQLELNEDNSRSLSLNEF</sequence>
<evidence type="ECO:0000256" key="9">
    <source>
        <dbReference type="ARBA" id="ARBA00022842"/>
    </source>
</evidence>
<dbReference type="EMBL" id="BAAAGG010000005">
    <property type="protein sequence ID" value="GAA0759228.1"/>
    <property type="molecule type" value="Genomic_DNA"/>
</dbReference>
<dbReference type="Gene3D" id="3.40.50.300">
    <property type="entry name" value="P-loop containing nucleotide triphosphate hydrolases"/>
    <property type="match status" value="1"/>
</dbReference>
<organism evidence="11 12">
    <name type="scientific">Psychroflexus lacisalsi</name>
    <dbReference type="NCBI Taxonomy" id="503928"/>
    <lineage>
        <taxon>Bacteria</taxon>
        <taxon>Pseudomonadati</taxon>
        <taxon>Bacteroidota</taxon>
        <taxon>Flavobacteriia</taxon>
        <taxon>Flavobacteriales</taxon>
        <taxon>Flavobacteriaceae</taxon>
        <taxon>Psychroflexus</taxon>
    </lineage>
</organism>
<accession>A0ABP3VH66</accession>
<proteinExistence type="inferred from homology"/>
<keyword evidence="6" id="KW-0479">Metal-binding</keyword>
<dbReference type="InterPro" id="IPR027417">
    <property type="entry name" value="P-loop_NTPase"/>
</dbReference>
<evidence type="ECO:0000256" key="4">
    <source>
        <dbReference type="ARBA" id="ARBA00022490"/>
    </source>
</evidence>
<keyword evidence="5" id="KW-0819">tRNA processing</keyword>
<name>A0ABP3VH66_9FLAO</name>
<dbReference type="RefSeq" id="WP_224454240.1">
    <property type="nucleotide sequence ID" value="NZ_BAAAGG010000005.1"/>
</dbReference>
<protein>
    <recommendedName>
        <fullName evidence="3">tRNA threonylcarbamoyladenosine biosynthesis protein TsaE</fullName>
    </recommendedName>
    <alternativeName>
        <fullName evidence="10">t(6)A37 threonylcarbamoyladenosine biosynthesis protein TsaE</fullName>
    </alternativeName>
</protein>
<keyword evidence="9" id="KW-0460">Magnesium</keyword>
<dbReference type="Pfam" id="PF02367">
    <property type="entry name" value="TsaE"/>
    <property type="match status" value="1"/>
</dbReference>
<keyword evidence="12" id="KW-1185">Reference proteome</keyword>
<dbReference type="InterPro" id="IPR003442">
    <property type="entry name" value="T6A_TsaE"/>
</dbReference>
<evidence type="ECO:0000256" key="3">
    <source>
        <dbReference type="ARBA" id="ARBA00019010"/>
    </source>
</evidence>
<dbReference type="NCBIfam" id="TIGR00150">
    <property type="entry name" value="T6A_YjeE"/>
    <property type="match status" value="1"/>
</dbReference>
<dbReference type="PANTHER" id="PTHR33540">
    <property type="entry name" value="TRNA THREONYLCARBAMOYLADENOSINE BIOSYNTHESIS PROTEIN TSAE"/>
    <property type="match status" value="1"/>
</dbReference>
<keyword evidence="8" id="KW-0067">ATP-binding</keyword>
<keyword evidence="7" id="KW-0547">Nucleotide-binding</keyword>
<keyword evidence="4" id="KW-0963">Cytoplasm</keyword>
<evidence type="ECO:0000256" key="8">
    <source>
        <dbReference type="ARBA" id="ARBA00022840"/>
    </source>
</evidence>
<evidence type="ECO:0000256" key="1">
    <source>
        <dbReference type="ARBA" id="ARBA00004496"/>
    </source>
</evidence>
<comment type="similarity">
    <text evidence="2">Belongs to the TsaE family.</text>
</comment>